<evidence type="ECO:0000256" key="2">
    <source>
        <dbReference type="ARBA" id="ARBA00022448"/>
    </source>
</evidence>
<keyword evidence="2" id="KW-0813">Transport</keyword>
<dbReference type="Pfam" id="PF13370">
    <property type="entry name" value="Fer4_13"/>
    <property type="match status" value="1"/>
</dbReference>
<evidence type="ECO:0000256" key="1">
    <source>
        <dbReference type="ARBA" id="ARBA00001927"/>
    </source>
</evidence>
<feature type="transmembrane region" description="Helical" evidence="8">
    <location>
        <begin position="61"/>
        <end position="83"/>
    </location>
</feature>
<keyword evidence="4" id="KW-0249">Electron transport</keyword>
<keyword evidence="8" id="KW-0812">Transmembrane</keyword>
<dbReference type="Proteomes" id="UP000188551">
    <property type="component" value="Unassembled WGS sequence"/>
</dbReference>
<dbReference type="EMBL" id="MUXN01000033">
    <property type="protein sequence ID" value="OOC01015.1"/>
    <property type="molecule type" value="Genomic_DNA"/>
</dbReference>
<evidence type="ECO:0000256" key="4">
    <source>
        <dbReference type="ARBA" id="ARBA00022982"/>
    </source>
</evidence>
<feature type="transmembrane region" description="Helical" evidence="8">
    <location>
        <begin position="144"/>
        <end position="162"/>
    </location>
</feature>
<dbReference type="RefSeq" id="WP_005166539.1">
    <property type="nucleotide sequence ID" value="NZ_ANMG01000088.1"/>
</dbReference>
<evidence type="ECO:0000313" key="12">
    <source>
        <dbReference type="Proteomes" id="UP000188551"/>
    </source>
</evidence>
<proteinExistence type="predicted"/>
<dbReference type="PATRIC" id="fig|1238180.3.peg.7488"/>
<dbReference type="PANTHER" id="PTHR36923">
    <property type="entry name" value="FERREDOXIN"/>
    <property type="match status" value="1"/>
</dbReference>
<evidence type="ECO:0000256" key="5">
    <source>
        <dbReference type="ARBA" id="ARBA00023004"/>
    </source>
</evidence>
<comment type="cofactor">
    <cofactor evidence="1">
        <name>[3Fe-4S] cluster</name>
        <dbReference type="ChEBI" id="CHEBI:21137"/>
    </cofactor>
</comment>
<dbReference type="GO" id="GO:0051538">
    <property type="term" value="F:3 iron, 4 sulfur cluster binding"/>
    <property type="evidence" value="ECO:0007669"/>
    <property type="project" value="UniProtKB-KW"/>
</dbReference>
<evidence type="ECO:0000256" key="3">
    <source>
        <dbReference type="ARBA" id="ARBA00022723"/>
    </source>
</evidence>
<dbReference type="PANTHER" id="PTHR36923:SF3">
    <property type="entry name" value="FERREDOXIN"/>
    <property type="match status" value="1"/>
</dbReference>
<feature type="transmembrane region" description="Helical" evidence="8">
    <location>
        <begin position="29"/>
        <end position="49"/>
    </location>
</feature>
<keyword evidence="8" id="KW-1133">Transmembrane helix</keyword>
<dbReference type="AlphaFoldDB" id="M2PTD3"/>
<sequence length="274" mass="29085">MTAAFLAVIPAPSPHDSGVRDIATLSARFAYLTMCLTLAWGVLTATGWIRRITGHEALRGGHVVLAVFSLATGVVHGLSYLFLDDDSFGVLALLIPFAGGGSARHAAGVVGLELFIAVSVTAALGRRMNSRRVNGRGWQRFHQLGYFAVGLLAIHSWLGASANGNLATVWLGGITVLTPAVVLTVLRVLPPRALVRLGLLDDGDVRAAPVRISVDDKKCHSYAICQAEAPQVFQLQGDGQLRYLRKPGAKQMPLVQAAARACPMRAIHLQGTGQ</sequence>
<keyword evidence="6" id="KW-0411">Iron-sulfur</keyword>
<reference evidence="9 11" key="1">
    <citation type="submission" date="2012-10" db="EMBL/GenBank/DDBJ databases">
        <title>Genome assembly of Amycolatopsis azurea DSM 43854.</title>
        <authorList>
            <person name="Khatri I."/>
            <person name="Kaur I."/>
            <person name="Subramanian S."/>
            <person name="Mayilraj S."/>
        </authorList>
    </citation>
    <scope>NUCLEOTIDE SEQUENCE [LARGE SCALE GENOMIC DNA]</scope>
    <source>
        <strain evidence="9 11">DSM 43854</strain>
    </source>
</reference>
<dbReference type="OrthoDB" id="3668800at2"/>
<name>M2PTD3_9PSEU</name>
<feature type="transmembrane region" description="Helical" evidence="8">
    <location>
        <begin position="168"/>
        <end position="189"/>
    </location>
</feature>
<evidence type="ECO:0000256" key="7">
    <source>
        <dbReference type="ARBA" id="ARBA00023291"/>
    </source>
</evidence>
<reference evidence="10 12" key="2">
    <citation type="submission" date="2017-02" db="EMBL/GenBank/DDBJ databases">
        <title>Amycolatopsis azurea DSM 43854 draft genome.</title>
        <authorList>
            <person name="Mayilraj S."/>
        </authorList>
    </citation>
    <scope>NUCLEOTIDE SEQUENCE [LARGE SCALE GENOMIC DNA]</scope>
    <source>
        <strain evidence="10 12">DSM 43854</strain>
    </source>
</reference>
<evidence type="ECO:0000313" key="9">
    <source>
        <dbReference type="EMBL" id="EMD22790.1"/>
    </source>
</evidence>
<accession>M2PTD3</accession>
<protein>
    <submittedName>
        <fullName evidence="10">Ferredoxin</fullName>
    </submittedName>
</protein>
<gene>
    <name evidence="10" type="ORF">B0293_40150</name>
    <name evidence="9" type="ORF">C791_8014</name>
</gene>
<evidence type="ECO:0000313" key="11">
    <source>
        <dbReference type="Proteomes" id="UP000014137"/>
    </source>
</evidence>
<keyword evidence="12" id="KW-1185">Reference proteome</keyword>
<dbReference type="InterPro" id="IPR051269">
    <property type="entry name" value="Fe-S_cluster_ET"/>
</dbReference>
<keyword evidence="7" id="KW-0003">3Fe-4S</keyword>
<evidence type="ECO:0000256" key="8">
    <source>
        <dbReference type="SAM" id="Phobius"/>
    </source>
</evidence>
<dbReference type="Proteomes" id="UP000014137">
    <property type="component" value="Unassembled WGS sequence"/>
</dbReference>
<comment type="caution">
    <text evidence="9">The sequence shown here is derived from an EMBL/GenBank/DDBJ whole genome shotgun (WGS) entry which is preliminary data.</text>
</comment>
<evidence type="ECO:0000256" key="6">
    <source>
        <dbReference type="ARBA" id="ARBA00023014"/>
    </source>
</evidence>
<dbReference type="EMBL" id="ANMG01000088">
    <property type="protein sequence ID" value="EMD22790.1"/>
    <property type="molecule type" value="Genomic_DNA"/>
</dbReference>
<dbReference type="Gene3D" id="3.30.70.20">
    <property type="match status" value="1"/>
</dbReference>
<organism evidence="9 11">
    <name type="scientific">Amycolatopsis azurea DSM 43854</name>
    <dbReference type="NCBI Taxonomy" id="1238180"/>
    <lineage>
        <taxon>Bacteria</taxon>
        <taxon>Bacillati</taxon>
        <taxon>Actinomycetota</taxon>
        <taxon>Actinomycetes</taxon>
        <taxon>Pseudonocardiales</taxon>
        <taxon>Pseudonocardiaceae</taxon>
        <taxon>Amycolatopsis</taxon>
    </lineage>
</organism>
<feature type="transmembrane region" description="Helical" evidence="8">
    <location>
        <begin position="103"/>
        <end position="124"/>
    </location>
</feature>
<keyword evidence="3" id="KW-0479">Metal-binding</keyword>
<dbReference type="GO" id="GO:0046872">
    <property type="term" value="F:metal ion binding"/>
    <property type="evidence" value="ECO:0007669"/>
    <property type="project" value="UniProtKB-KW"/>
</dbReference>
<keyword evidence="8" id="KW-0472">Membrane</keyword>
<keyword evidence="5" id="KW-0408">Iron</keyword>
<evidence type="ECO:0000313" key="10">
    <source>
        <dbReference type="EMBL" id="OOC01015.1"/>
    </source>
</evidence>
<dbReference type="SUPFAM" id="SSF54862">
    <property type="entry name" value="4Fe-4S ferredoxins"/>
    <property type="match status" value="1"/>
</dbReference>